<accession>A0ABW2FDX0</accession>
<gene>
    <name evidence="3" type="ORF">ACFQMJ_22570</name>
</gene>
<dbReference type="SUPFAM" id="SSF47413">
    <property type="entry name" value="lambda repressor-like DNA-binding domains"/>
    <property type="match status" value="1"/>
</dbReference>
<dbReference type="SMART" id="SM00530">
    <property type="entry name" value="HTH_XRE"/>
    <property type="match status" value="1"/>
</dbReference>
<sequence>MDIGSRIKLIRKQQNRTQDEIALQCGFTKSLLSKIENGKTMPPVATLMKISEALGIRVSDLLEEQPRPGTIFNTADQTRDPNRWVKTDKGYSFYAYASERRDKAMQPYLFRARKDEVKAHSLSHRGEEFIYMLSGIMKYRIGQVEYTLHPGDGIYFNSLEDHMLIPQTDTVEYLALFADDRD</sequence>
<keyword evidence="1" id="KW-0238">DNA-binding</keyword>
<dbReference type="SUPFAM" id="SSF51182">
    <property type="entry name" value="RmlC-like cupins"/>
    <property type="match status" value="1"/>
</dbReference>
<comment type="caution">
    <text evidence="3">The sequence shown here is derived from an EMBL/GenBank/DDBJ whole genome shotgun (WGS) entry which is preliminary data.</text>
</comment>
<dbReference type="InterPro" id="IPR014710">
    <property type="entry name" value="RmlC-like_jellyroll"/>
</dbReference>
<dbReference type="CDD" id="cd00093">
    <property type="entry name" value="HTH_XRE"/>
    <property type="match status" value="1"/>
</dbReference>
<dbReference type="PANTHER" id="PTHR46797:SF1">
    <property type="entry name" value="METHYLPHOSPHONATE SYNTHASE"/>
    <property type="match status" value="1"/>
</dbReference>
<keyword evidence="4" id="KW-1185">Reference proteome</keyword>
<evidence type="ECO:0000313" key="3">
    <source>
        <dbReference type="EMBL" id="MFC7151331.1"/>
    </source>
</evidence>
<dbReference type="InterPro" id="IPR011051">
    <property type="entry name" value="RmlC_Cupin_sf"/>
</dbReference>
<proteinExistence type="predicted"/>
<dbReference type="EMBL" id="JBHTAI010000015">
    <property type="protein sequence ID" value="MFC7151331.1"/>
    <property type="molecule type" value="Genomic_DNA"/>
</dbReference>
<reference evidence="4" key="1">
    <citation type="journal article" date="2019" name="Int. J. Syst. Evol. Microbiol.">
        <title>The Global Catalogue of Microorganisms (GCM) 10K type strain sequencing project: providing services to taxonomists for standard genome sequencing and annotation.</title>
        <authorList>
            <consortium name="The Broad Institute Genomics Platform"/>
            <consortium name="The Broad Institute Genome Sequencing Center for Infectious Disease"/>
            <person name="Wu L."/>
            <person name="Ma J."/>
        </authorList>
    </citation>
    <scope>NUCLEOTIDE SEQUENCE [LARGE SCALE GENOMIC DNA]</scope>
    <source>
        <strain evidence="4">KCTC 12907</strain>
    </source>
</reference>
<dbReference type="InterPro" id="IPR050807">
    <property type="entry name" value="TransReg_Diox_bact_type"/>
</dbReference>
<dbReference type="CDD" id="cd02209">
    <property type="entry name" value="cupin_XRE_C"/>
    <property type="match status" value="1"/>
</dbReference>
<protein>
    <submittedName>
        <fullName evidence="3">Helix-turn-helix domain-containing protein</fullName>
    </submittedName>
</protein>
<dbReference type="Pfam" id="PF07883">
    <property type="entry name" value="Cupin_2"/>
    <property type="match status" value="1"/>
</dbReference>
<dbReference type="Proteomes" id="UP001596378">
    <property type="component" value="Unassembled WGS sequence"/>
</dbReference>
<organism evidence="3 4">
    <name type="scientific">Cohnella cellulosilytica</name>
    <dbReference type="NCBI Taxonomy" id="986710"/>
    <lineage>
        <taxon>Bacteria</taxon>
        <taxon>Bacillati</taxon>
        <taxon>Bacillota</taxon>
        <taxon>Bacilli</taxon>
        <taxon>Bacillales</taxon>
        <taxon>Paenibacillaceae</taxon>
        <taxon>Cohnella</taxon>
    </lineage>
</organism>
<evidence type="ECO:0000259" key="2">
    <source>
        <dbReference type="PROSITE" id="PS50943"/>
    </source>
</evidence>
<name>A0ABW2FDX0_9BACL</name>
<dbReference type="RefSeq" id="WP_378047866.1">
    <property type="nucleotide sequence ID" value="NZ_JBHMDN010000015.1"/>
</dbReference>
<evidence type="ECO:0000256" key="1">
    <source>
        <dbReference type="ARBA" id="ARBA00023125"/>
    </source>
</evidence>
<dbReference type="Gene3D" id="1.10.260.40">
    <property type="entry name" value="lambda repressor-like DNA-binding domains"/>
    <property type="match status" value="1"/>
</dbReference>
<dbReference type="InterPro" id="IPR010982">
    <property type="entry name" value="Lambda_DNA-bd_dom_sf"/>
</dbReference>
<dbReference type="PROSITE" id="PS50943">
    <property type="entry name" value="HTH_CROC1"/>
    <property type="match status" value="1"/>
</dbReference>
<feature type="domain" description="HTH cro/C1-type" evidence="2">
    <location>
        <begin position="7"/>
        <end position="61"/>
    </location>
</feature>
<evidence type="ECO:0000313" key="4">
    <source>
        <dbReference type="Proteomes" id="UP001596378"/>
    </source>
</evidence>
<dbReference type="Gene3D" id="2.60.120.10">
    <property type="entry name" value="Jelly Rolls"/>
    <property type="match status" value="1"/>
</dbReference>
<dbReference type="InterPro" id="IPR001387">
    <property type="entry name" value="Cro/C1-type_HTH"/>
</dbReference>
<dbReference type="PANTHER" id="PTHR46797">
    <property type="entry name" value="HTH-TYPE TRANSCRIPTIONAL REGULATOR"/>
    <property type="match status" value="1"/>
</dbReference>
<dbReference type="InterPro" id="IPR013096">
    <property type="entry name" value="Cupin_2"/>
</dbReference>
<dbReference type="Pfam" id="PF01381">
    <property type="entry name" value="HTH_3"/>
    <property type="match status" value="1"/>
</dbReference>